<reference evidence="1" key="1">
    <citation type="submission" date="2019-10" db="EMBL/GenBank/DDBJ databases">
        <authorList>
            <consortium name="DOE Joint Genome Institute"/>
            <person name="Kuo A."/>
            <person name="Miyauchi S."/>
            <person name="Kiss E."/>
            <person name="Drula E."/>
            <person name="Kohler A."/>
            <person name="Sanchez-Garcia M."/>
            <person name="Andreopoulos B."/>
            <person name="Barry K.W."/>
            <person name="Bonito G."/>
            <person name="Buee M."/>
            <person name="Carver A."/>
            <person name="Chen C."/>
            <person name="Cichocki N."/>
            <person name="Clum A."/>
            <person name="Culley D."/>
            <person name="Crous P.W."/>
            <person name="Fauchery L."/>
            <person name="Girlanda M."/>
            <person name="Hayes R."/>
            <person name="Keri Z."/>
            <person name="Labutti K."/>
            <person name="Lipzen A."/>
            <person name="Lombard V."/>
            <person name="Magnuson J."/>
            <person name="Maillard F."/>
            <person name="Morin E."/>
            <person name="Murat C."/>
            <person name="Nolan M."/>
            <person name="Ohm R."/>
            <person name="Pangilinan J."/>
            <person name="Pereira M."/>
            <person name="Perotto S."/>
            <person name="Peter M."/>
            <person name="Riley R."/>
            <person name="Sitrit Y."/>
            <person name="Stielow B."/>
            <person name="Szollosi G."/>
            <person name="Zifcakova L."/>
            <person name="Stursova M."/>
            <person name="Spatafora J.W."/>
            <person name="Tedersoo L."/>
            <person name="Vaario L.-M."/>
            <person name="Yamada A."/>
            <person name="Yan M."/>
            <person name="Wang P."/>
            <person name="Xu J."/>
            <person name="Bruns T."/>
            <person name="Baldrian P."/>
            <person name="Vilgalys R."/>
            <person name="Henrissat B."/>
            <person name="Grigoriev I.V."/>
            <person name="Hibbett D."/>
            <person name="Nagy L.G."/>
            <person name="Martin F.M."/>
        </authorList>
    </citation>
    <scope>NUCLEOTIDE SEQUENCE</scope>
    <source>
        <strain evidence="1">P2</strain>
    </source>
</reference>
<sequence>MTLKNPRAEAEFTRNIQLSPEPLLPLSAQPQKMSRRPLFSTQEPLSSLYSTVVSGRYYCPSAGLRHTEYWVECARNERGLGVARVRLFFPFEVGDLFSCALIHRFCESFDDPNPDNGMWVIEHDLDSNKYRVTSVMHVDSMVRAAQRHSPSLQR</sequence>
<dbReference type="EMBL" id="MU118081">
    <property type="protein sequence ID" value="KAF9645694.1"/>
    <property type="molecule type" value="Genomic_DNA"/>
</dbReference>
<keyword evidence="2" id="KW-1185">Reference proteome</keyword>
<evidence type="ECO:0000313" key="2">
    <source>
        <dbReference type="Proteomes" id="UP000886501"/>
    </source>
</evidence>
<proteinExistence type="predicted"/>
<name>A0ACB6Z862_THEGA</name>
<reference evidence="1" key="2">
    <citation type="journal article" date="2020" name="Nat. Commun.">
        <title>Large-scale genome sequencing of mycorrhizal fungi provides insights into the early evolution of symbiotic traits.</title>
        <authorList>
            <person name="Miyauchi S."/>
            <person name="Kiss E."/>
            <person name="Kuo A."/>
            <person name="Drula E."/>
            <person name="Kohler A."/>
            <person name="Sanchez-Garcia M."/>
            <person name="Morin E."/>
            <person name="Andreopoulos B."/>
            <person name="Barry K.W."/>
            <person name="Bonito G."/>
            <person name="Buee M."/>
            <person name="Carver A."/>
            <person name="Chen C."/>
            <person name="Cichocki N."/>
            <person name="Clum A."/>
            <person name="Culley D."/>
            <person name="Crous P.W."/>
            <person name="Fauchery L."/>
            <person name="Girlanda M."/>
            <person name="Hayes R.D."/>
            <person name="Keri Z."/>
            <person name="LaButti K."/>
            <person name="Lipzen A."/>
            <person name="Lombard V."/>
            <person name="Magnuson J."/>
            <person name="Maillard F."/>
            <person name="Murat C."/>
            <person name="Nolan M."/>
            <person name="Ohm R.A."/>
            <person name="Pangilinan J."/>
            <person name="Pereira M.F."/>
            <person name="Perotto S."/>
            <person name="Peter M."/>
            <person name="Pfister S."/>
            <person name="Riley R."/>
            <person name="Sitrit Y."/>
            <person name="Stielow J.B."/>
            <person name="Szollosi G."/>
            <person name="Zifcakova L."/>
            <person name="Stursova M."/>
            <person name="Spatafora J.W."/>
            <person name="Tedersoo L."/>
            <person name="Vaario L.M."/>
            <person name="Yamada A."/>
            <person name="Yan M."/>
            <person name="Wang P."/>
            <person name="Xu J."/>
            <person name="Bruns T."/>
            <person name="Baldrian P."/>
            <person name="Vilgalys R."/>
            <person name="Dunand C."/>
            <person name="Henrissat B."/>
            <person name="Grigoriev I.V."/>
            <person name="Hibbett D."/>
            <person name="Nagy L.G."/>
            <person name="Martin F.M."/>
        </authorList>
    </citation>
    <scope>NUCLEOTIDE SEQUENCE</scope>
    <source>
        <strain evidence="1">P2</strain>
    </source>
</reference>
<dbReference type="Proteomes" id="UP000886501">
    <property type="component" value="Unassembled WGS sequence"/>
</dbReference>
<gene>
    <name evidence="1" type="ORF">BDM02DRAFT_3119784</name>
</gene>
<organism evidence="1 2">
    <name type="scientific">Thelephora ganbajun</name>
    <name type="common">Ganba fungus</name>
    <dbReference type="NCBI Taxonomy" id="370292"/>
    <lineage>
        <taxon>Eukaryota</taxon>
        <taxon>Fungi</taxon>
        <taxon>Dikarya</taxon>
        <taxon>Basidiomycota</taxon>
        <taxon>Agaricomycotina</taxon>
        <taxon>Agaricomycetes</taxon>
        <taxon>Thelephorales</taxon>
        <taxon>Thelephoraceae</taxon>
        <taxon>Thelephora</taxon>
    </lineage>
</organism>
<comment type="caution">
    <text evidence="1">The sequence shown here is derived from an EMBL/GenBank/DDBJ whole genome shotgun (WGS) entry which is preliminary data.</text>
</comment>
<accession>A0ACB6Z862</accession>
<protein>
    <submittedName>
        <fullName evidence="1">Uncharacterized protein</fullName>
    </submittedName>
</protein>
<evidence type="ECO:0000313" key="1">
    <source>
        <dbReference type="EMBL" id="KAF9645694.1"/>
    </source>
</evidence>